<name>A0ABQ0X4A2_9LACO</name>
<feature type="transmembrane region" description="Helical" evidence="1">
    <location>
        <begin position="39"/>
        <end position="58"/>
    </location>
</feature>
<comment type="caution">
    <text evidence="2">The sequence shown here is derived from an EMBL/GenBank/DDBJ whole genome shotgun (WGS) entry which is preliminary data.</text>
</comment>
<accession>A0ABQ0X4A2</accession>
<dbReference type="Proteomes" id="UP000321794">
    <property type="component" value="Unassembled WGS sequence"/>
</dbReference>
<keyword evidence="3" id="KW-1185">Reference proteome</keyword>
<keyword evidence="1" id="KW-0472">Membrane</keyword>
<sequence length="63" mass="7343">MKKRIDVIVAYSSLILIFLTPFYYALYFLSRLIKTSPSSITLLIVAIIIDVLLVHRTFKIYYA</sequence>
<feature type="transmembrane region" description="Helical" evidence="1">
    <location>
        <begin position="7"/>
        <end position="27"/>
    </location>
</feature>
<evidence type="ECO:0000256" key="1">
    <source>
        <dbReference type="SAM" id="Phobius"/>
    </source>
</evidence>
<evidence type="ECO:0000313" key="2">
    <source>
        <dbReference type="EMBL" id="GEO73222.1"/>
    </source>
</evidence>
<organism evidence="2 3">
    <name type="scientific">Levilactobacillus zymae</name>
    <dbReference type="NCBI Taxonomy" id="267363"/>
    <lineage>
        <taxon>Bacteria</taxon>
        <taxon>Bacillati</taxon>
        <taxon>Bacillota</taxon>
        <taxon>Bacilli</taxon>
        <taxon>Lactobacillales</taxon>
        <taxon>Lactobacillaceae</taxon>
        <taxon>Levilactobacillus</taxon>
    </lineage>
</organism>
<evidence type="ECO:0000313" key="3">
    <source>
        <dbReference type="Proteomes" id="UP000321794"/>
    </source>
</evidence>
<reference evidence="2 3" key="1">
    <citation type="submission" date="2019-07" db="EMBL/GenBank/DDBJ databases">
        <title>Whole genome shotgun sequence of Lactobacillus zymae NBRC 107157.</title>
        <authorList>
            <person name="Hosoyama A."/>
            <person name="Uohara A."/>
            <person name="Ohji S."/>
            <person name="Ichikawa N."/>
        </authorList>
    </citation>
    <scope>NUCLEOTIDE SEQUENCE [LARGE SCALE GENOMIC DNA]</scope>
    <source>
        <strain evidence="2 3">NBRC 107157</strain>
    </source>
</reference>
<dbReference type="EMBL" id="BJZK01000042">
    <property type="protein sequence ID" value="GEO73222.1"/>
    <property type="molecule type" value="Genomic_DNA"/>
</dbReference>
<keyword evidence="1" id="KW-1133">Transmembrane helix</keyword>
<keyword evidence="1" id="KW-0812">Transmembrane</keyword>
<proteinExistence type="predicted"/>
<gene>
    <name evidence="2" type="ORF">LZY01_23900</name>
</gene>
<protein>
    <submittedName>
        <fullName evidence="2">Uncharacterized protein</fullName>
    </submittedName>
</protein>